<dbReference type="SMART" id="SM00956">
    <property type="entry name" value="RQC"/>
    <property type="match status" value="1"/>
</dbReference>
<dbReference type="Gene3D" id="1.10.10.10">
    <property type="entry name" value="Winged helix-like DNA-binding domain superfamily/Winged helix DNA-binding domain"/>
    <property type="match status" value="1"/>
</dbReference>
<evidence type="ECO:0000256" key="10">
    <source>
        <dbReference type="ARBA" id="ARBA00022840"/>
    </source>
</evidence>
<dbReference type="SMART" id="SM00487">
    <property type="entry name" value="DEXDc"/>
    <property type="match status" value="1"/>
</dbReference>
<organism evidence="20 21">
    <name type="scientific">Hallerella porci</name>
    <dbReference type="NCBI Taxonomy" id="1945871"/>
    <lineage>
        <taxon>Bacteria</taxon>
        <taxon>Pseudomonadati</taxon>
        <taxon>Fibrobacterota</taxon>
        <taxon>Fibrobacteria</taxon>
        <taxon>Fibrobacterales</taxon>
        <taxon>Fibrobacteraceae</taxon>
        <taxon>Hallerella</taxon>
    </lineage>
</organism>
<evidence type="ECO:0000256" key="13">
    <source>
        <dbReference type="ARBA" id="ARBA00023204"/>
    </source>
</evidence>
<evidence type="ECO:0000256" key="16">
    <source>
        <dbReference type="NCBIfam" id="TIGR01389"/>
    </source>
</evidence>
<keyword evidence="11" id="KW-0238">DNA-binding</keyword>
<dbReference type="PANTHER" id="PTHR13710:SF105">
    <property type="entry name" value="ATP-DEPENDENT DNA HELICASE Q1"/>
    <property type="match status" value="1"/>
</dbReference>
<keyword evidence="7" id="KW-0378">Hydrolase</keyword>
<feature type="domain" description="Helicase ATP-binding" evidence="18">
    <location>
        <begin position="32"/>
        <end position="199"/>
    </location>
</feature>
<evidence type="ECO:0000256" key="11">
    <source>
        <dbReference type="ARBA" id="ARBA00023125"/>
    </source>
</evidence>
<proteinExistence type="inferred from homology"/>
<dbReference type="Pfam" id="PF00270">
    <property type="entry name" value="DEAD"/>
    <property type="match status" value="1"/>
</dbReference>
<evidence type="ECO:0000256" key="4">
    <source>
        <dbReference type="ARBA" id="ARBA00022723"/>
    </source>
</evidence>
<comment type="cofactor">
    <cofactor evidence="1">
        <name>Mg(2+)</name>
        <dbReference type="ChEBI" id="CHEBI:18420"/>
    </cofactor>
</comment>
<feature type="domain" description="Helicase C-terminal" evidence="19">
    <location>
        <begin position="223"/>
        <end position="371"/>
    </location>
</feature>
<dbReference type="InterPro" id="IPR027417">
    <property type="entry name" value="P-loop_NTPase"/>
</dbReference>
<dbReference type="InterPro" id="IPR044876">
    <property type="entry name" value="HRDC_dom_sf"/>
</dbReference>
<reference evidence="20 21" key="1">
    <citation type="submission" date="2018-05" db="EMBL/GenBank/DDBJ databases">
        <title>Animal gut microbial communities from fecal samples from Wisconsin, USA.</title>
        <authorList>
            <person name="Neumann A."/>
        </authorList>
    </citation>
    <scope>NUCLEOTIDE SEQUENCE [LARGE SCALE GENOMIC DNA]</scope>
    <source>
        <strain evidence="20 21">UWS4</strain>
    </source>
</reference>
<dbReference type="InterPro" id="IPR004589">
    <property type="entry name" value="DNA_helicase_ATP-dep_RecQ"/>
</dbReference>
<keyword evidence="6" id="KW-0227">DNA damage</keyword>
<comment type="catalytic activity">
    <reaction evidence="15">
        <text>Couples ATP hydrolysis with the unwinding of duplex DNA by translocating in the 3'-5' direction.</text>
        <dbReference type="EC" id="5.6.2.4"/>
    </reaction>
</comment>
<dbReference type="InterPro" id="IPR032284">
    <property type="entry name" value="RecQ_Zn-bd"/>
</dbReference>
<evidence type="ECO:0000256" key="1">
    <source>
        <dbReference type="ARBA" id="ARBA00001946"/>
    </source>
</evidence>
<evidence type="ECO:0000256" key="8">
    <source>
        <dbReference type="ARBA" id="ARBA00022806"/>
    </source>
</evidence>
<comment type="cofactor">
    <cofactor evidence="2">
        <name>Zn(2+)</name>
        <dbReference type="ChEBI" id="CHEBI:29105"/>
    </cofactor>
</comment>
<dbReference type="SUPFAM" id="SSF47819">
    <property type="entry name" value="HRDC-like"/>
    <property type="match status" value="1"/>
</dbReference>
<dbReference type="Pfam" id="PF00271">
    <property type="entry name" value="Helicase_C"/>
    <property type="match status" value="1"/>
</dbReference>
<dbReference type="InterPro" id="IPR001650">
    <property type="entry name" value="Helicase_C-like"/>
</dbReference>
<evidence type="ECO:0000256" key="7">
    <source>
        <dbReference type="ARBA" id="ARBA00022801"/>
    </source>
</evidence>
<dbReference type="Pfam" id="PF16124">
    <property type="entry name" value="RecQ_Zn_bind"/>
    <property type="match status" value="1"/>
</dbReference>
<dbReference type="CDD" id="cd17920">
    <property type="entry name" value="DEXHc_RecQ"/>
    <property type="match status" value="1"/>
</dbReference>
<dbReference type="Gene3D" id="1.10.150.80">
    <property type="entry name" value="HRDC domain"/>
    <property type="match status" value="1"/>
</dbReference>
<dbReference type="InterPro" id="IPR014001">
    <property type="entry name" value="Helicase_ATP-bd"/>
</dbReference>
<dbReference type="PROSITE" id="PS51192">
    <property type="entry name" value="HELICASE_ATP_BIND_1"/>
    <property type="match status" value="1"/>
</dbReference>
<dbReference type="InterPro" id="IPR036390">
    <property type="entry name" value="WH_DNA-bd_sf"/>
</dbReference>
<dbReference type="PANTHER" id="PTHR13710">
    <property type="entry name" value="DNA HELICASE RECQ FAMILY MEMBER"/>
    <property type="match status" value="1"/>
</dbReference>
<evidence type="ECO:0000256" key="5">
    <source>
        <dbReference type="ARBA" id="ARBA00022741"/>
    </source>
</evidence>
<keyword evidence="9" id="KW-0862">Zinc</keyword>
<evidence type="ECO:0000256" key="3">
    <source>
        <dbReference type="ARBA" id="ARBA00005446"/>
    </source>
</evidence>
<keyword evidence="8" id="KW-0347">Helicase</keyword>
<sequence length="603" mass="68158">MMNADELFSTAKKILKQSFGFSSFRPAQEAVIQNIFAGKDTLALLPTGGGKSICYQIPALVYPGTCIVVSPLLALMKDQVDNLVENGIAAAALNSQISPEESYEIRNKAIRGELKLLYLSPERIHFELDHLLSAMRISLFAIDEAHCISVWGHDFRPEYAELHTLRKRFPQIPLVALTATADAATRKDILSQLQIPAENTVLSSFDRPNLSLNVKVNLKKRDKLQEILKLLRKHTDESGIIYCLSRKGAETLADDLRGNGIDAEAYHAGLETEERIRIQENFLNDRIQVICATTAFGMGIDKPDIRFVIHYNTPKNMEGYYQEIGRAGRDGMPSDTLLFYNDHDMVMLAKFAEESGEQELQLEKLHRIEHYATSPICRRRILLSYFGETFDHDCNHCDICKNPPQRFDGTILAQKALSAIARTHESERSEIIVDILRGNRPQEIVEKHYDELKTFGVGRSTPTEKWEAYLLQLIHLGVIEKSYAADQHLSITAFGKEILFGKRKIDLALIRNENAEASKTSRENSLLSFDDRELFQELRALRLELAKEAGIPAFHIFSDKVLTAIVEEKPTTLSEFAEVPGVGNFKLQKYGKIFLEKIKLHNS</sequence>
<dbReference type="Pfam" id="PF09382">
    <property type="entry name" value="RQC"/>
    <property type="match status" value="1"/>
</dbReference>
<evidence type="ECO:0000259" key="18">
    <source>
        <dbReference type="PROSITE" id="PS51192"/>
    </source>
</evidence>
<dbReference type="RefSeq" id="WP_233244479.1">
    <property type="nucleotide sequence ID" value="NZ_QGHD01000003.1"/>
</dbReference>
<evidence type="ECO:0000256" key="15">
    <source>
        <dbReference type="ARBA" id="ARBA00034617"/>
    </source>
</evidence>
<dbReference type="EC" id="5.6.2.4" evidence="16"/>
<dbReference type="InterPro" id="IPR006293">
    <property type="entry name" value="DNA_helicase_ATP-dep_RecQ_bac"/>
</dbReference>
<gene>
    <name evidence="20" type="ORF">B0H50_10317</name>
</gene>
<keyword evidence="12" id="KW-0233">DNA recombination</keyword>
<comment type="similarity">
    <text evidence="3">Belongs to the helicase family. RecQ subfamily.</text>
</comment>
<dbReference type="InterPro" id="IPR010997">
    <property type="entry name" value="HRDC-like_sf"/>
</dbReference>
<feature type="domain" description="HRDC" evidence="17">
    <location>
        <begin position="528"/>
        <end position="603"/>
    </location>
</feature>
<dbReference type="SUPFAM" id="SSF52540">
    <property type="entry name" value="P-loop containing nucleoside triphosphate hydrolases"/>
    <property type="match status" value="1"/>
</dbReference>
<dbReference type="EMBL" id="QGHD01000003">
    <property type="protein sequence ID" value="PWL03725.1"/>
    <property type="molecule type" value="Genomic_DNA"/>
</dbReference>
<dbReference type="InterPro" id="IPR011545">
    <property type="entry name" value="DEAD/DEAH_box_helicase_dom"/>
</dbReference>
<evidence type="ECO:0000256" key="2">
    <source>
        <dbReference type="ARBA" id="ARBA00001947"/>
    </source>
</evidence>
<dbReference type="CDD" id="cd18794">
    <property type="entry name" value="SF2_C_RecQ"/>
    <property type="match status" value="1"/>
</dbReference>
<evidence type="ECO:0000256" key="14">
    <source>
        <dbReference type="ARBA" id="ARBA00023235"/>
    </source>
</evidence>
<name>A0ABX5LQU9_9BACT</name>
<dbReference type="Gene3D" id="3.40.50.300">
    <property type="entry name" value="P-loop containing nucleotide triphosphate hydrolases"/>
    <property type="match status" value="2"/>
</dbReference>
<evidence type="ECO:0000256" key="6">
    <source>
        <dbReference type="ARBA" id="ARBA00022763"/>
    </source>
</evidence>
<keyword evidence="4" id="KW-0479">Metal-binding</keyword>
<evidence type="ECO:0000259" key="19">
    <source>
        <dbReference type="PROSITE" id="PS51194"/>
    </source>
</evidence>
<dbReference type="SUPFAM" id="SSF46785">
    <property type="entry name" value="Winged helix' DNA-binding domain"/>
    <property type="match status" value="1"/>
</dbReference>
<keyword evidence="10" id="KW-0067">ATP-binding</keyword>
<dbReference type="NCBIfam" id="TIGR00614">
    <property type="entry name" value="recQ_fam"/>
    <property type="match status" value="1"/>
</dbReference>
<dbReference type="InterPro" id="IPR036388">
    <property type="entry name" value="WH-like_DNA-bd_sf"/>
</dbReference>
<evidence type="ECO:0000313" key="20">
    <source>
        <dbReference type="EMBL" id="PWL03725.1"/>
    </source>
</evidence>
<dbReference type="PROSITE" id="PS51194">
    <property type="entry name" value="HELICASE_CTER"/>
    <property type="match status" value="1"/>
</dbReference>
<dbReference type="InterPro" id="IPR018982">
    <property type="entry name" value="RQC_domain"/>
</dbReference>
<keyword evidence="5" id="KW-0547">Nucleotide-binding</keyword>
<accession>A0ABX5LQU9</accession>
<protein>
    <recommendedName>
        <fullName evidence="16">DNA helicase RecQ</fullName>
        <ecNumber evidence="16">5.6.2.4</ecNumber>
    </recommendedName>
</protein>
<dbReference type="InterPro" id="IPR002121">
    <property type="entry name" value="HRDC_dom"/>
</dbReference>
<dbReference type="SMART" id="SM00490">
    <property type="entry name" value="HELICc"/>
    <property type="match status" value="1"/>
</dbReference>
<evidence type="ECO:0000259" key="17">
    <source>
        <dbReference type="PROSITE" id="PS50967"/>
    </source>
</evidence>
<dbReference type="PROSITE" id="PS50967">
    <property type="entry name" value="HRDC"/>
    <property type="match status" value="1"/>
</dbReference>
<evidence type="ECO:0000313" key="21">
    <source>
        <dbReference type="Proteomes" id="UP000245523"/>
    </source>
</evidence>
<evidence type="ECO:0000256" key="12">
    <source>
        <dbReference type="ARBA" id="ARBA00023172"/>
    </source>
</evidence>
<evidence type="ECO:0000256" key="9">
    <source>
        <dbReference type="ARBA" id="ARBA00022833"/>
    </source>
</evidence>
<comment type="caution">
    <text evidence="20">The sequence shown here is derived from an EMBL/GenBank/DDBJ whole genome shotgun (WGS) entry which is preliminary data.</text>
</comment>
<dbReference type="NCBIfam" id="TIGR01389">
    <property type="entry name" value="recQ"/>
    <property type="match status" value="1"/>
</dbReference>
<dbReference type="Proteomes" id="UP000245523">
    <property type="component" value="Unassembled WGS sequence"/>
</dbReference>
<keyword evidence="14" id="KW-0413">Isomerase</keyword>
<dbReference type="Pfam" id="PF00570">
    <property type="entry name" value="HRDC"/>
    <property type="match status" value="1"/>
</dbReference>
<keyword evidence="13" id="KW-0234">DNA repair</keyword>
<keyword evidence="21" id="KW-1185">Reference proteome</keyword>
<dbReference type="SMART" id="SM00341">
    <property type="entry name" value="HRDC"/>
    <property type="match status" value="1"/>
</dbReference>